<dbReference type="Gene3D" id="1.10.10.60">
    <property type="entry name" value="Homeodomain-like"/>
    <property type="match status" value="1"/>
</dbReference>
<dbReference type="PROSITE" id="PS50977">
    <property type="entry name" value="HTH_TETR_2"/>
    <property type="match status" value="1"/>
</dbReference>
<feature type="DNA-binding region" description="H-T-H motif" evidence="2">
    <location>
        <begin position="36"/>
        <end position="55"/>
    </location>
</feature>
<name>A0ABT8FFG4_9ACTN</name>
<keyword evidence="5" id="KW-1185">Reference proteome</keyword>
<comment type="caution">
    <text evidence="4">The sequence shown here is derived from an EMBL/GenBank/DDBJ whole genome shotgun (WGS) entry which is preliminary data.</text>
</comment>
<evidence type="ECO:0000313" key="4">
    <source>
        <dbReference type="EMBL" id="MDN4173434.1"/>
    </source>
</evidence>
<dbReference type="Pfam" id="PF21313">
    <property type="entry name" value="EthR_C"/>
    <property type="match status" value="1"/>
</dbReference>
<dbReference type="SUPFAM" id="SSF46689">
    <property type="entry name" value="Homeodomain-like"/>
    <property type="match status" value="1"/>
</dbReference>
<keyword evidence="1 2" id="KW-0238">DNA-binding</keyword>
<dbReference type="Gene3D" id="1.10.357.10">
    <property type="entry name" value="Tetracycline Repressor, domain 2"/>
    <property type="match status" value="1"/>
</dbReference>
<protein>
    <submittedName>
        <fullName evidence="4">Helix-turn-helix domain-containing protein</fullName>
    </submittedName>
</protein>
<evidence type="ECO:0000259" key="3">
    <source>
        <dbReference type="PROSITE" id="PS50977"/>
    </source>
</evidence>
<dbReference type="InterPro" id="IPR049397">
    <property type="entry name" value="EthR_C"/>
</dbReference>
<dbReference type="SUPFAM" id="SSF48498">
    <property type="entry name" value="Tetracyclin repressor-like, C-terminal domain"/>
    <property type="match status" value="1"/>
</dbReference>
<evidence type="ECO:0000256" key="1">
    <source>
        <dbReference type="ARBA" id="ARBA00023125"/>
    </source>
</evidence>
<dbReference type="InterPro" id="IPR036271">
    <property type="entry name" value="Tet_transcr_reg_TetR-rel_C_sf"/>
</dbReference>
<dbReference type="RefSeq" id="WP_300952542.1">
    <property type="nucleotide sequence ID" value="NZ_JAUHJQ010000003.1"/>
</dbReference>
<evidence type="ECO:0000256" key="2">
    <source>
        <dbReference type="PROSITE-ProRule" id="PRU00335"/>
    </source>
</evidence>
<dbReference type="InterPro" id="IPR001647">
    <property type="entry name" value="HTH_TetR"/>
</dbReference>
<gene>
    <name evidence="4" type="ORF">QWY28_10805</name>
</gene>
<feature type="domain" description="HTH tetR-type" evidence="3">
    <location>
        <begin position="9"/>
        <end position="73"/>
    </location>
</feature>
<dbReference type="Pfam" id="PF00440">
    <property type="entry name" value="TetR_N"/>
    <property type="match status" value="1"/>
</dbReference>
<dbReference type="EMBL" id="JAUHJQ010000003">
    <property type="protein sequence ID" value="MDN4173434.1"/>
    <property type="molecule type" value="Genomic_DNA"/>
</dbReference>
<sequence>MSPAATRGDQRRAALLEALDRALREAGPHARLEDINVADLSRRAGVTRSAFYFYFDNKAAAVAALMDEMEDDAWDAAGLLGGEGAMSERIATAIRTVVVGWRRRTHVHRAMLEARATSAAVREGWEQRIASFVDVVAALIESERAAGRAPAGPPATAVATALLDLNDRTLERLVRLEDRAEDRPGDRPSDRPDDQIAAVVHLWTSAIYGRTTS</sequence>
<reference evidence="4" key="1">
    <citation type="submission" date="2023-06" db="EMBL/GenBank/DDBJ databases">
        <title>Draft genome sequence of Nocardioides sp. SOB77.</title>
        <authorList>
            <person name="Zhang G."/>
        </authorList>
    </citation>
    <scope>NUCLEOTIDE SEQUENCE</scope>
    <source>
        <strain evidence="4">SOB77</strain>
    </source>
</reference>
<dbReference type="Proteomes" id="UP001168620">
    <property type="component" value="Unassembled WGS sequence"/>
</dbReference>
<organism evidence="4 5">
    <name type="scientific">Nocardioides oceani</name>
    <dbReference type="NCBI Taxonomy" id="3058369"/>
    <lineage>
        <taxon>Bacteria</taxon>
        <taxon>Bacillati</taxon>
        <taxon>Actinomycetota</taxon>
        <taxon>Actinomycetes</taxon>
        <taxon>Propionibacteriales</taxon>
        <taxon>Nocardioidaceae</taxon>
        <taxon>Nocardioides</taxon>
    </lineage>
</organism>
<evidence type="ECO:0000313" key="5">
    <source>
        <dbReference type="Proteomes" id="UP001168620"/>
    </source>
</evidence>
<accession>A0ABT8FFG4</accession>
<dbReference type="InterPro" id="IPR009057">
    <property type="entry name" value="Homeodomain-like_sf"/>
</dbReference>
<proteinExistence type="predicted"/>